<dbReference type="InterPro" id="IPR013901">
    <property type="entry name" value="Anthrone_oxy"/>
</dbReference>
<organism evidence="6 7">
    <name type="scientific">Lentinula edodes</name>
    <name type="common">Shiitake mushroom</name>
    <name type="synonym">Lentinus edodes</name>
    <dbReference type="NCBI Taxonomy" id="5353"/>
    <lineage>
        <taxon>Eukaryota</taxon>
        <taxon>Fungi</taxon>
        <taxon>Dikarya</taxon>
        <taxon>Basidiomycota</taxon>
        <taxon>Agaricomycotina</taxon>
        <taxon>Agaricomycetes</taxon>
        <taxon>Agaricomycetidae</taxon>
        <taxon>Agaricales</taxon>
        <taxon>Marasmiineae</taxon>
        <taxon>Omphalotaceae</taxon>
        <taxon>Lentinula</taxon>
    </lineage>
</organism>
<dbReference type="GO" id="GO:0016020">
    <property type="term" value="C:membrane"/>
    <property type="evidence" value="ECO:0007669"/>
    <property type="project" value="UniProtKB-SubCell"/>
</dbReference>
<keyword evidence="7" id="KW-1185">Reference proteome</keyword>
<evidence type="ECO:0008006" key="8">
    <source>
        <dbReference type="Google" id="ProtNLM"/>
    </source>
</evidence>
<proteinExistence type="predicted"/>
<dbReference type="OrthoDB" id="2585651at2759"/>
<feature type="transmembrane region" description="Helical" evidence="5">
    <location>
        <begin position="98"/>
        <end position="117"/>
    </location>
</feature>
<comment type="caution">
    <text evidence="6">The sequence shown here is derived from an EMBL/GenBank/DDBJ whole genome shotgun (WGS) entry which is preliminary data.</text>
</comment>
<feature type="transmembrane region" description="Helical" evidence="5">
    <location>
        <begin position="65"/>
        <end position="86"/>
    </location>
</feature>
<evidence type="ECO:0000256" key="1">
    <source>
        <dbReference type="ARBA" id="ARBA00004141"/>
    </source>
</evidence>
<gene>
    <name evidence="6" type="ORF">LENED_012480</name>
</gene>
<evidence type="ECO:0000256" key="4">
    <source>
        <dbReference type="ARBA" id="ARBA00023136"/>
    </source>
</evidence>
<dbReference type="Pfam" id="PF08592">
    <property type="entry name" value="Anthrone_oxy"/>
    <property type="match status" value="1"/>
</dbReference>
<dbReference type="Proteomes" id="UP000188533">
    <property type="component" value="Unassembled WGS sequence"/>
</dbReference>
<evidence type="ECO:0000256" key="3">
    <source>
        <dbReference type="ARBA" id="ARBA00022989"/>
    </source>
</evidence>
<protein>
    <recommendedName>
        <fullName evidence="8">DUF1772-domain-containing protein</fullName>
    </recommendedName>
</protein>
<dbReference type="EMBL" id="BDGU01001598">
    <property type="protein sequence ID" value="GAW10236.1"/>
    <property type="molecule type" value="Genomic_DNA"/>
</dbReference>
<evidence type="ECO:0000256" key="5">
    <source>
        <dbReference type="SAM" id="Phobius"/>
    </source>
</evidence>
<evidence type="ECO:0000313" key="7">
    <source>
        <dbReference type="Proteomes" id="UP000188533"/>
    </source>
</evidence>
<dbReference type="PANTHER" id="PTHR35042">
    <property type="entry name" value="ANTHRONE OXYGENASE ENCC"/>
    <property type="match status" value="1"/>
</dbReference>
<comment type="subcellular location">
    <subcellularLocation>
        <location evidence="1">Membrane</location>
        <topology evidence="1">Multi-pass membrane protein</topology>
    </subcellularLocation>
</comment>
<name>A0A1Q3ESP4_LENED</name>
<keyword evidence="2 5" id="KW-0812">Transmembrane</keyword>
<dbReference type="STRING" id="5353.A0A1Q3ESP4"/>
<sequence>MTTLPTATRIAVALGLTGSAWCSGAIMSCSFIAVSALLDPSIPSAAAGHTSIIWQNVYKRGKESIPFVAMSTSAAFVYAACTVPNPLSLESIQRAKNLLLFGGLFTVGIIPFTLMVMKSTNDALHAKAAAVQRRSKEGSVTLLDDGTKELARTWNILNFIRGLFPLAGAFTGICAILF</sequence>
<feature type="transmembrane region" description="Helical" evidence="5">
    <location>
        <begin position="156"/>
        <end position="177"/>
    </location>
</feature>
<accession>A0A1Q3ESP4</accession>
<dbReference type="PANTHER" id="PTHR35042:SF1">
    <property type="entry name" value="DUF1772-DOMAIN-CONTAINING PROTEIN"/>
    <property type="match status" value="1"/>
</dbReference>
<reference evidence="6 7" key="1">
    <citation type="submission" date="2016-08" db="EMBL/GenBank/DDBJ databases">
        <authorList>
            <consortium name="Lentinula edodes genome sequencing consortium"/>
            <person name="Sakamoto Y."/>
            <person name="Nakade K."/>
            <person name="Sato S."/>
            <person name="Yoshida Y."/>
            <person name="Miyazaki K."/>
            <person name="Natsume S."/>
            <person name="Konno N."/>
        </authorList>
    </citation>
    <scope>NUCLEOTIDE SEQUENCE [LARGE SCALE GENOMIC DNA]</scope>
    <source>
        <strain evidence="6 7">NBRC 111202</strain>
    </source>
</reference>
<keyword evidence="3 5" id="KW-1133">Transmembrane helix</keyword>
<reference evidence="6 7" key="2">
    <citation type="submission" date="2017-02" db="EMBL/GenBank/DDBJ databases">
        <title>A genome survey and senescence transcriptome analysis in Lentinula edodes.</title>
        <authorList>
            <person name="Sakamoto Y."/>
            <person name="Nakade K."/>
            <person name="Sato S."/>
            <person name="Yoshida Y."/>
            <person name="Miyazaki K."/>
            <person name="Natsume S."/>
            <person name="Konno N."/>
        </authorList>
    </citation>
    <scope>NUCLEOTIDE SEQUENCE [LARGE SCALE GENOMIC DNA]</scope>
    <source>
        <strain evidence="6 7">NBRC 111202</strain>
    </source>
</reference>
<evidence type="ECO:0000256" key="2">
    <source>
        <dbReference type="ARBA" id="ARBA00022692"/>
    </source>
</evidence>
<evidence type="ECO:0000313" key="6">
    <source>
        <dbReference type="EMBL" id="GAW10236.1"/>
    </source>
</evidence>
<feature type="transmembrane region" description="Helical" evidence="5">
    <location>
        <begin position="12"/>
        <end position="38"/>
    </location>
</feature>
<dbReference type="AlphaFoldDB" id="A0A1Q3ESP4"/>
<keyword evidence="4 5" id="KW-0472">Membrane</keyword>